<dbReference type="InterPro" id="IPR035979">
    <property type="entry name" value="RBD_domain_sf"/>
</dbReference>
<evidence type="ECO:0000256" key="1">
    <source>
        <dbReference type="PROSITE-ProRule" id="PRU00176"/>
    </source>
</evidence>
<dbReference type="InterPro" id="IPR000504">
    <property type="entry name" value="RRM_dom"/>
</dbReference>
<feature type="region of interest" description="Disordered" evidence="2">
    <location>
        <begin position="315"/>
        <end position="351"/>
    </location>
</feature>
<feature type="non-terminal residue" evidence="4">
    <location>
        <position position="469"/>
    </location>
</feature>
<name>A0A392MDM7_9FABA</name>
<dbReference type="PANTHER" id="PTHR34427:SF5">
    <property type="entry name" value="DUF4283 DOMAIN-CONTAINING PROTEIN"/>
    <property type="match status" value="1"/>
</dbReference>
<reference evidence="4 5" key="1">
    <citation type="journal article" date="2018" name="Front. Plant Sci.">
        <title>Red Clover (Trifolium pratense) and Zigzag Clover (T. medium) - A Picture of Genomic Similarities and Differences.</title>
        <authorList>
            <person name="Dluhosova J."/>
            <person name="Istvanek J."/>
            <person name="Nedelnik J."/>
            <person name="Repkova J."/>
        </authorList>
    </citation>
    <scope>NUCLEOTIDE SEQUENCE [LARGE SCALE GENOMIC DNA]</scope>
    <source>
        <strain evidence="5">cv. 10/8</strain>
        <tissue evidence="4">Leaf</tissue>
    </source>
</reference>
<dbReference type="Gene3D" id="3.30.70.330">
    <property type="match status" value="1"/>
</dbReference>
<sequence length="469" mass="51753">MREKLERVRERRNGFINNLDKVTTSFFVTNFPEDATSEVLWKLFLKYGRIGEVYIPKKLDKRGRGFGFVKFKEVEDVEALSESLRDVWVEISATAFRSFGGGGARRKIILYGVGGVKGGGCAFEGVSDVEGSYHESLCKELQGSMVGMLAREKDVRRIQTTISMEGYSSVTVAHMGGNMALLRSPVEGDVERLVKSKKECLGYYFSEVKPWNPGLFAVQREVWIQVYGIPLHIWGEDLFKKLGARLGVFLDFDMETASMARFDVARIKILSSTWAFIDTTVMVEVEGVSFNLWLVEERGRQPSVVVLGGALEDEGSQVAPTEASDEEGVKDGEVGMNSGEDDASGNEMDVDGRQSLQVGGRYEVSRVGSRSAHVSKEGERPLTCEKSTKSSFSQREILSVPSDFTGYKELGMRQAVDVKVLAVSTKVGEGKVCLCGGAEVDGESQNFDLRKGVSHVEIEPPLEVGLENH</sequence>
<evidence type="ECO:0000256" key="2">
    <source>
        <dbReference type="SAM" id="MobiDB-lite"/>
    </source>
</evidence>
<dbReference type="SMART" id="SM00360">
    <property type="entry name" value="RRM"/>
    <property type="match status" value="1"/>
</dbReference>
<dbReference type="SUPFAM" id="SSF54928">
    <property type="entry name" value="RNA-binding domain, RBD"/>
    <property type="match status" value="1"/>
</dbReference>
<keyword evidence="1" id="KW-0694">RNA-binding</keyword>
<dbReference type="PANTHER" id="PTHR34427">
    <property type="entry name" value="DUF4283 DOMAIN PROTEIN"/>
    <property type="match status" value="1"/>
</dbReference>
<keyword evidence="5" id="KW-1185">Reference proteome</keyword>
<protein>
    <submittedName>
        <fullName evidence="4">RNA recognition motif</fullName>
    </submittedName>
</protein>
<dbReference type="AlphaFoldDB" id="A0A392MDM7"/>
<feature type="compositionally biased region" description="Basic and acidic residues" evidence="2">
    <location>
        <begin position="374"/>
        <end position="388"/>
    </location>
</feature>
<dbReference type="GO" id="GO:0003723">
    <property type="term" value="F:RNA binding"/>
    <property type="evidence" value="ECO:0007669"/>
    <property type="project" value="UniProtKB-UniRule"/>
</dbReference>
<feature type="region of interest" description="Disordered" evidence="2">
    <location>
        <begin position="368"/>
        <end position="388"/>
    </location>
</feature>
<dbReference type="InterPro" id="IPR012677">
    <property type="entry name" value="Nucleotide-bd_a/b_plait_sf"/>
</dbReference>
<dbReference type="Proteomes" id="UP000265520">
    <property type="component" value="Unassembled WGS sequence"/>
</dbReference>
<accession>A0A392MDM7</accession>
<feature type="domain" description="RRM" evidence="3">
    <location>
        <begin position="24"/>
        <end position="94"/>
    </location>
</feature>
<organism evidence="4 5">
    <name type="scientific">Trifolium medium</name>
    <dbReference type="NCBI Taxonomy" id="97028"/>
    <lineage>
        <taxon>Eukaryota</taxon>
        <taxon>Viridiplantae</taxon>
        <taxon>Streptophyta</taxon>
        <taxon>Embryophyta</taxon>
        <taxon>Tracheophyta</taxon>
        <taxon>Spermatophyta</taxon>
        <taxon>Magnoliopsida</taxon>
        <taxon>eudicotyledons</taxon>
        <taxon>Gunneridae</taxon>
        <taxon>Pentapetalae</taxon>
        <taxon>rosids</taxon>
        <taxon>fabids</taxon>
        <taxon>Fabales</taxon>
        <taxon>Fabaceae</taxon>
        <taxon>Papilionoideae</taxon>
        <taxon>50 kb inversion clade</taxon>
        <taxon>NPAAA clade</taxon>
        <taxon>Hologalegina</taxon>
        <taxon>IRL clade</taxon>
        <taxon>Trifolieae</taxon>
        <taxon>Trifolium</taxon>
    </lineage>
</organism>
<dbReference type="CDD" id="cd00590">
    <property type="entry name" value="RRM_SF"/>
    <property type="match status" value="1"/>
</dbReference>
<dbReference type="EMBL" id="LXQA010008142">
    <property type="protein sequence ID" value="MCH85243.1"/>
    <property type="molecule type" value="Genomic_DNA"/>
</dbReference>
<dbReference type="PROSITE" id="PS50102">
    <property type="entry name" value="RRM"/>
    <property type="match status" value="1"/>
</dbReference>
<proteinExistence type="predicted"/>
<comment type="caution">
    <text evidence="4">The sequence shown here is derived from an EMBL/GenBank/DDBJ whole genome shotgun (WGS) entry which is preliminary data.</text>
</comment>
<evidence type="ECO:0000313" key="5">
    <source>
        <dbReference type="Proteomes" id="UP000265520"/>
    </source>
</evidence>
<dbReference type="Pfam" id="PF00076">
    <property type="entry name" value="RRM_1"/>
    <property type="match status" value="1"/>
</dbReference>
<gene>
    <name evidence="4" type="ORF">A2U01_0006087</name>
</gene>
<evidence type="ECO:0000313" key="4">
    <source>
        <dbReference type="EMBL" id="MCH85243.1"/>
    </source>
</evidence>
<evidence type="ECO:0000259" key="3">
    <source>
        <dbReference type="PROSITE" id="PS50102"/>
    </source>
</evidence>